<evidence type="ECO:0000256" key="7">
    <source>
        <dbReference type="ARBA" id="ARBA00023291"/>
    </source>
</evidence>
<dbReference type="GO" id="GO:0051538">
    <property type="term" value="F:3 iron, 4 sulfur cluster binding"/>
    <property type="evidence" value="ECO:0007669"/>
    <property type="project" value="UniProtKB-KW"/>
</dbReference>
<sequence length="74" mass="7508">MTGEGAVRVDVDAGTCVGSTWCTTVAARTFVMGPDGKAHVASLDGVDIEELQEAEDSCPVSAIRVTGPPTDEGA</sequence>
<evidence type="ECO:0000256" key="2">
    <source>
        <dbReference type="ARBA" id="ARBA00022448"/>
    </source>
</evidence>
<name>A0A378TQJ6_9MYCO</name>
<evidence type="ECO:0000256" key="3">
    <source>
        <dbReference type="ARBA" id="ARBA00022723"/>
    </source>
</evidence>
<comment type="cofactor">
    <cofactor evidence="1">
        <name>[3Fe-4S] cluster</name>
        <dbReference type="ChEBI" id="CHEBI:21137"/>
    </cofactor>
</comment>
<dbReference type="OrthoDB" id="4557285at2"/>
<keyword evidence="4" id="KW-0249">Electron transport</keyword>
<dbReference type="PANTHER" id="PTHR36923">
    <property type="entry name" value="FERREDOXIN"/>
    <property type="match status" value="1"/>
</dbReference>
<evidence type="ECO:0000256" key="5">
    <source>
        <dbReference type="ARBA" id="ARBA00023004"/>
    </source>
</evidence>
<dbReference type="PANTHER" id="PTHR36923:SF3">
    <property type="entry name" value="FERREDOXIN"/>
    <property type="match status" value="1"/>
</dbReference>
<dbReference type="Gene3D" id="3.30.70.20">
    <property type="match status" value="1"/>
</dbReference>
<dbReference type="Pfam" id="PF13370">
    <property type="entry name" value="Fer4_13"/>
    <property type="match status" value="1"/>
</dbReference>
<keyword evidence="9" id="KW-1185">Reference proteome</keyword>
<keyword evidence="3" id="KW-0479">Metal-binding</keyword>
<accession>A0A378TQJ6</accession>
<dbReference type="AlphaFoldDB" id="A0A378TQJ6"/>
<proteinExistence type="predicted"/>
<keyword evidence="6" id="KW-0411">Iron-sulfur</keyword>
<protein>
    <submittedName>
        <fullName evidence="8">Ferredoxin I</fullName>
    </submittedName>
</protein>
<dbReference type="Proteomes" id="UP000254978">
    <property type="component" value="Unassembled WGS sequence"/>
</dbReference>
<dbReference type="RefSeq" id="WP_115280905.1">
    <property type="nucleotide sequence ID" value="NZ_AP022600.1"/>
</dbReference>
<evidence type="ECO:0000256" key="4">
    <source>
        <dbReference type="ARBA" id="ARBA00022982"/>
    </source>
</evidence>
<dbReference type="EMBL" id="UGQT01000001">
    <property type="protein sequence ID" value="STZ62143.1"/>
    <property type="molecule type" value="Genomic_DNA"/>
</dbReference>
<dbReference type="InterPro" id="IPR051269">
    <property type="entry name" value="Fe-S_cluster_ET"/>
</dbReference>
<keyword evidence="7" id="KW-0003">3Fe-4S</keyword>
<reference evidence="8 9" key="1">
    <citation type="submission" date="2018-06" db="EMBL/GenBank/DDBJ databases">
        <authorList>
            <consortium name="Pathogen Informatics"/>
            <person name="Doyle S."/>
        </authorList>
    </citation>
    <scope>NUCLEOTIDE SEQUENCE [LARGE SCALE GENOMIC DNA]</scope>
    <source>
        <strain evidence="8 9">NCTC10821</strain>
    </source>
</reference>
<evidence type="ECO:0000313" key="9">
    <source>
        <dbReference type="Proteomes" id="UP000254978"/>
    </source>
</evidence>
<evidence type="ECO:0000256" key="6">
    <source>
        <dbReference type="ARBA" id="ARBA00023014"/>
    </source>
</evidence>
<keyword evidence="2" id="KW-0813">Transport</keyword>
<keyword evidence="5" id="KW-0408">Iron</keyword>
<gene>
    <name evidence="8" type="primary">fd1</name>
    <name evidence="8" type="ORF">NCTC10821_05707</name>
</gene>
<organism evidence="8 9">
    <name type="scientific">Mycolicibacterium tokaiense</name>
    <dbReference type="NCBI Taxonomy" id="39695"/>
    <lineage>
        <taxon>Bacteria</taxon>
        <taxon>Bacillati</taxon>
        <taxon>Actinomycetota</taxon>
        <taxon>Actinomycetes</taxon>
        <taxon>Mycobacteriales</taxon>
        <taxon>Mycobacteriaceae</taxon>
        <taxon>Mycolicibacterium</taxon>
    </lineage>
</organism>
<evidence type="ECO:0000313" key="8">
    <source>
        <dbReference type="EMBL" id="STZ62143.1"/>
    </source>
</evidence>
<dbReference type="SUPFAM" id="SSF54862">
    <property type="entry name" value="4Fe-4S ferredoxins"/>
    <property type="match status" value="1"/>
</dbReference>
<evidence type="ECO:0000256" key="1">
    <source>
        <dbReference type="ARBA" id="ARBA00001927"/>
    </source>
</evidence>
<dbReference type="GO" id="GO:0046872">
    <property type="term" value="F:metal ion binding"/>
    <property type="evidence" value="ECO:0007669"/>
    <property type="project" value="UniProtKB-KW"/>
</dbReference>